<feature type="transmembrane region" description="Helical" evidence="1">
    <location>
        <begin position="6"/>
        <end position="25"/>
    </location>
</feature>
<proteinExistence type="predicted"/>
<evidence type="ECO:0000313" key="3">
    <source>
        <dbReference type="Proteomes" id="UP000176501"/>
    </source>
</evidence>
<keyword evidence="1" id="KW-1133">Transmembrane helix</keyword>
<feature type="transmembrane region" description="Helical" evidence="1">
    <location>
        <begin position="113"/>
        <end position="133"/>
    </location>
</feature>
<feature type="transmembrane region" description="Helical" evidence="1">
    <location>
        <begin position="323"/>
        <end position="341"/>
    </location>
</feature>
<protein>
    <recommendedName>
        <fullName evidence="4">Glycosyltransferase RgtA/B/C/D-like domain-containing protein</fullName>
    </recommendedName>
</protein>
<feature type="transmembrane region" description="Helical" evidence="1">
    <location>
        <begin position="382"/>
        <end position="404"/>
    </location>
</feature>
<feature type="transmembrane region" description="Helical" evidence="1">
    <location>
        <begin position="251"/>
        <end position="276"/>
    </location>
</feature>
<organism evidence="2 3">
    <name type="scientific">Candidatus Uhrbacteria bacterium RIFOXYB2_FULL_57_15</name>
    <dbReference type="NCBI Taxonomy" id="1802422"/>
    <lineage>
        <taxon>Bacteria</taxon>
        <taxon>Candidatus Uhriibacteriota</taxon>
    </lineage>
</organism>
<dbReference type="AlphaFoldDB" id="A0A1F7W9Q5"/>
<feature type="transmembrane region" description="Helical" evidence="1">
    <location>
        <begin position="169"/>
        <end position="187"/>
    </location>
</feature>
<dbReference type="EMBL" id="MGFE01000015">
    <property type="protein sequence ID" value="OGL98814.1"/>
    <property type="molecule type" value="Genomic_DNA"/>
</dbReference>
<reference evidence="2 3" key="1">
    <citation type="journal article" date="2016" name="Nat. Commun.">
        <title>Thousands of microbial genomes shed light on interconnected biogeochemical processes in an aquifer system.</title>
        <authorList>
            <person name="Anantharaman K."/>
            <person name="Brown C.T."/>
            <person name="Hug L.A."/>
            <person name="Sharon I."/>
            <person name="Castelle C.J."/>
            <person name="Probst A.J."/>
            <person name="Thomas B.C."/>
            <person name="Singh A."/>
            <person name="Wilkins M.J."/>
            <person name="Karaoz U."/>
            <person name="Brodie E.L."/>
            <person name="Williams K.H."/>
            <person name="Hubbard S.S."/>
            <person name="Banfield J.F."/>
        </authorList>
    </citation>
    <scope>NUCLEOTIDE SEQUENCE [LARGE SCALE GENOMIC DNA]</scope>
</reference>
<feature type="transmembrane region" description="Helical" evidence="1">
    <location>
        <begin position="347"/>
        <end position="370"/>
    </location>
</feature>
<feature type="transmembrane region" description="Helical" evidence="1">
    <location>
        <begin position="193"/>
        <end position="213"/>
    </location>
</feature>
<gene>
    <name evidence="2" type="ORF">A2304_04960</name>
</gene>
<feature type="transmembrane region" description="Helical" evidence="1">
    <location>
        <begin position="410"/>
        <end position="429"/>
    </location>
</feature>
<evidence type="ECO:0000256" key="1">
    <source>
        <dbReference type="SAM" id="Phobius"/>
    </source>
</evidence>
<feature type="transmembrane region" description="Helical" evidence="1">
    <location>
        <begin position="68"/>
        <end position="93"/>
    </location>
</feature>
<comment type="caution">
    <text evidence="2">The sequence shown here is derived from an EMBL/GenBank/DDBJ whole genome shotgun (WGS) entry which is preliminary data.</text>
</comment>
<sequence>MDAGLLFLGLSCAADIILFVLFVMARTDEAIISPWNTFSWQPFVLFGLSTLLLFFGSRMRGDRISLLFAVWHTFVAVSISAVVYGVGFGFDPFLHRAAEEELVRNGFIEPRQILYVGQYLSVAAVHFVSGISIRTIDIWALPLFSSVVIPVGAYLGLRYGWNLSDRDARSWWIVALVQPFMLATFTVPFTWAYVWYLVLLFLIPVVGSSRLAFVSLSLGTISMILFHPLLAVPSFVFVIGFGIWFRVRTRVFLGPAMLALLTAAVACSVPALFVVYQWKQGIGIDFLSLWREGDRFLTLFHSPFSNPYPQIPWFLQAIYGFRYWFPMVCIGVGTTLFLWFARRMDAALPYLAFTAGLLGAILGVSTLFSFRGIISHEQSEFALRLLTAWYLVPLPLIAVAFARIGNRWRASGTVLGTCLCLIVVHAWFFSYPQFNLKYPYFSPSVSAADVEAVHVIEDNADNQSYVVLSNQMTSAAAIQEFHFASYVFVDGEQSLWYAIPTGGPLYAYYSRAIFEGPTRGVFDDLHDHSSVDTIYFVIHDYWPWYPGFVEELFRGADEVLTVHEETIRIFVYRYGY</sequence>
<evidence type="ECO:0000313" key="2">
    <source>
        <dbReference type="EMBL" id="OGL98814.1"/>
    </source>
</evidence>
<feature type="transmembrane region" description="Helical" evidence="1">
    <location>
        <begin position="139"/>
        <end position="157"/>
    </location>
</feature>
<feature type="transmembrane region" description="Helical" evidence="1">
    <location>
        <begin position="37"/>
        <end position="56"/>
    </location>
</feature>
<keyword evidence="1" id="KW-0812">Transmembrane</keyword>
<keyword evidence="1" id="KW-0472">Membrane</keyword>
<dbReference type="Proteomes" id="UP000176501">
    <property type="component" value="Unassembled WGS sequence"/>
</dbReference>
<evidence type="ECO:0008006" key="4">
    <source>
        <dbReference type="Google" id="ProtNLM"/>
    </source>
</evidence>
<name>A0A1F7W9Q5_9BACT</name>
<accession>A0A1F7W9Q5</accession>
<feature type="transmembrane region" description="Helical" evidence="1">
    <location>
        <begin position="225"/>
        <end position="245"/>
    </location>
</feature>